<evidence type="ECO:0000256" key="3">
    <source>
        <dbReference type="ARBA" id="ARBA00011738"/>
    </source>
</evidence>
<sequence length="93" mass="10495">MSEPHIHASHPALINRLKRANGHLGSVIAMLEDGRSCVDVAQQLQAVEKAIQQAKKTLIQDHIDHCLEHAMRGDHQHGQGHDFSEFKEITRYL</sequence>
<comment type="similarity">
    <text evidence="2">Belongs to the FrmR/RcnR family.</text>
</comment>
<name>A0A9J9UAF3_ACIET</name>
<proteinExistence type="inferred from homology"/>
<dbReference type="GO" id="GO:0046872">
    <property type="term" value="F:metal ion binding"/>
    <property type="evidence" value="ECO:0007669"/>
    <property type="project" value="UniProtKB-KW"/>
</dbReference>
<organism evidence="8 9">
    <name type="scientific">Acidovorax ebreus (strain TPSY)</name>
    <name type="common">Diaphorobacter sp. (strain TPSY)</name>
    <dbReference type="NCBI Taxonomy" id="535289"/>
    <lineage>
        <taxon>Bacteria</taxon>
        <taxon>Pseudomonadati</taxon>
        <taxon>Pseudomonadota</taxon>
        <taxon>Betaproteobacteria</taxon>
        <taxon>Burkholderiales</taxon>
        <taxon>Comamonadaceae</taxon>
        <taxon>Diaphorobacter</taxon>
    </lineage>
</organism>
<dbReference type="PANTHER" id="PTHR33677">
    <property type="entry name" value="TRANSCRIPTIONAL REPRESSOR FRMR-RELATED"/>
    <property type="match status" value="1"/>
</dbReference>
<evidence type="ECO:0000256" key="6">
    <source>
        <dbReference type="ARBA" id="ARBA00039938"/>
    </source>
</evidence>
<accession>A0A9J9UAF3</accession>
<evidence type="ECO:0000256" key="7">
    <source>
        <dbReference type="ARBA" id="ARBA00041544"/>
    </source>
</evidence>
<dbReference type="InterPro" id="IPR038390">
    <property type="entry name" value="Metal_Tscrpt_repr_sf"/>
</dbReference>
<dbReference type="GO" id="GO:0003677">
    <property type="term" value="F:DNA binding"/>
    <property type="evidence" value="ECO:0007669"/>
    <property type="project" value="InterPro"/>
</dbReference>
<gene>
    <name evidence="8" type="ordered locus">Dtpsy_1807</name>
</gene>
<dbReference type="InterPro" id="IPR003735">
    <property type="entry name" value="Metal_Tscrpt_repr"/>
</dbReference>
<comment type="subcellular location">
    <subcellularLocation>
        <location evidence="1">Cytoplasm</location>
    </subcellularLocation>
</comment>
<evidence type="ECO:0000256" key="5">
    <source>
        <dbReference type="ARBA" id="ARBA00022723"/>
    </source>
</evidence>
<comment type="subunit">
    <text evidence="3">Homodimer.</text>
</comment>
<dbReference type="PANTHER" id="PTHR33677:SF4">
    <property type="entry name" value="COPPER-SENSING TRANSCRIPTIONAL REPRESSOR CSOR"/>
    <property type="match status" value="1"/>
</dbReference>
<keyword evidence="9" id="KW-1185">Reference proteome</keyword>
<dbReference type="CDD" id="cd10154">
    <property type="entry name" value="NreA-like_DUF156"/>
    <property type="match status" value="1"/>
</dbReference>
<dbReference type="EMBL" id="CP001392">
    <property type="protein sequence ID" value="ACM33264.1"/>
    <property type="molecule type" value="Genomic_DNA"/>
</dbReference>
<dbReference type="Gene3D" id="1.20.58.1000">
    <property type="entry name" value="Metal-sensitive repressor, helix protomer"/>
    <property type="match status" value="1"/>
</dbReference>
<dbReference type="Proteomes" id="UP000000450">
    <property type="component" value="Chromosome"/>
</dbReference>
<evidence type="ECO:0000313" key="9">
    <source>
        <dbReference type="Proteomes" id="UP000000450"/>
    </source>
</evidence>
<dbReference type="KEGG" id="dia:Dtpsy_1807"/>
<dbReference type="GO" id="GO:0045892">
    <property type="term" value="P:negative regulation of DNA-templated transcription"/>
    <property type="evidence" value="ECO:0007669"/>
    <property type="project" value="UniProtKB-ARBA"/>
</dbReference>
<keyword evidence="5" id="KW-0479">Metal-binding</keyword>
<dbReference type="Pfam" id="PF02583">
    <property type="entry name" value="Trns_repr_metal"/>
    <property type="match status" value="1"/>
</dbReference>
<reference evidence="8 9" key="1">
    <citation type="journal article" date="2010" name="J. Bacteriol.">
        <title>Completed genome sequence of the anaerobic iron-oxidizing bacterium Acidovorax ebreus strain TPSY.</title>
        <authorList>
            <person name="Byrne-Bailey K.G."/>
            <person name="Weber K.A."/>
            <person name="Chair A.H."/>
            <person name="Bose S."/>
            <person name="Knox T."/>
            <person name="Spanbauer T.L."/>
            <person name="Chertkov O."/>
            <person name="Coates J.D."/>
        </authorList>
    </citation>
    <scope>NUCLEOTIDE SEQUENCE [LARGE SCALE GENOMIC DNA]</scope>
    <source>
        <strain evidence="8 9">TPSY</strain>
    </source>
</reference>
<evidence type="ECO:0000313" key="8">
    <source>
        <dbReference type="EMBL" id="ACM33264.1"/>
    </source>
</evidence>
<dbReference type="AlphaFoldDB" id="A0A9J9UAF3"/>
<keyword evidence="4" id="KW-0963">Cytoplasm</keyword>
<evidence type="ECO:0000256" key="1">
    <source>
        <dbReference type="ARBA" id="ARBA00004496"/>
    </source>
</evidence>
<evidence type="ECO:0000256" key="2">
    <source>
        <dbReference type="ARBA" id="ARBA00005260"/>
    </source>
</evidence>
<dbReference type="GO" id="GO:0005737">
    <property type="term" value="C:cytoplasm"/>
    <property type="evidence" value="ECO:0007669"/>
    <property type="project" value="UniProtKB-SubCell"/>
</dbReference>
<evidence type="ECO:0000256" key="4">
    <source>
        <dbReference type="ARBA" id="ARBA00022490"/>
    </source>
</evidence>
<protein>
    <recommendedName>
        <fullName evidence="6">Copper-sensing transcriptional repressor CsoR</fullName>
    </recommendedName>
    <alternativeName>
        <fullName evidence="7">Copper-sensitive operon repressor</fullName>
    </alternativeName>
</protein>